<dbReference type="RefSeq" id="WP_146158438.1">
    <property type="nucleotide sequence ID" value="NZ_PVNL01000130.1"/>
</dbReference>
<gene>
    <name evidence="2" type="ORF">ENSA7_66610</name>
</gene>
<organism evidence="2 3">
    <name type="scientific">Enhygromyxa salina</name>
    <dbReference type="NCBI Taxonomy" id="215803"/>
    <lineage>
        <taxon>Bacteria</taxon>
        <taxon>Pseudomonadati</taxon>
        <taxon>Myxococcota</taxon>
        <taxon>Polyangia</taxon>
        <taxon>Nannocystales</taxon>
        <taxon>Nannocystaceae</taxon>
        <taxon>Enhygromyxa</taxon>
    </lineage>
</organism>
<dbReference type="OrthoDB" id="53254at2"/>
<feature type="signal peptide" evidence="1">
    <location>
        <begin position="1"/>
        <end position="28"/>
    </location>
</feature>
<accession>A0A2S9XX66</accession>
<evidence type="ECO:0000313" key="2">
    <source>
        <dbReference type="EMBL" id="PRP97311.1"/>
    </source>
</evidence>
<proteinExistence type="predicted"/>
<name>A0A2S9XX66_9BACT</name>
<evidence type="ECO:0000313" key="3">
    <source>
        <dbReference type="Proteomes" id="UP000238823"/>
    </source>
</evidence>
<evidence type="ECO:0000256" key="1">
    <source>
        <dbReference type="SAM" id="SignalP"/>
    </source>
</evidence>
<reference evidence="2 3" key="1">
    <citation type="submission" date="2018-03" db="EMBL/GenBank/DDBJ databases">
        <title>Draft Genome Sequences of the Obligatory Marine Myxobacteria Enhygromyxa salina SWB007.</title>
        <authorList>
            <person name="Poehlein A."/>
            <person name="Moghaddam J.A."/>
            <person name="Harms H."/>
            <person name="Alanjari M."/>
            <person name="Koenig G.M."/>
            <person name="Daniel R."/>
            <person name="Schaeberle T.F."/>
        </authorList>
    </citation>
    <scope>NUCLEOTIDE SEQUENCE [LARGE SCALE GENOMIC DNA]</scope>
    <source>
        <strain evidence="2 3">SWB007</strain>
    </source>
</reference>
<dbReference type="EMBL" id="PVNL01000130">
    <property type="protein sequence ID" value="PRP97311.1"/>
    <property type="molecule type" value="Genomic_DNA"/>
</dbReference>
<dbReference type="AlphaFoldDB" id="A0A2S9XX66"/>
<dbReference type="InterPro" id="IPR011047">
    <property type="entry name" value="Quinoprotein_ADH-like_sf"/>
</dbReference>
<dbReference type="SUPFAM" id="SSF50998">
    <property type="entry name" value="Quinoprotein alcohol dehydrogenase-like"/>
    <property type="match status" value="1"/>
</dbReference>
<dbReference type="Proteomes" id="UP000238823">
    <property type="component" value="Unassembled WGS sequence"/>
</dbReference>
<comment type="caution">
    <text evidence="2">The sequence shown here is derived from an EMBL/GenBank/DDBJ whole genome shotgun (WGS) entry which is preliminary data.</text>
</comment>
<keyword evidence="1" id="KW-0732">Signal</keyword>
<evidence type="ECO:0008006" key="4">
    <source>
        <dbReference type="Google" id="ProtNLM"/>
    </source>
</evidence>
<feature type="chain" id="PRO_5015717146" description="Beta-propeller repeat protein" evidence="1">
    <location>
        <begin position="29"/>
        <end position="416"/>
    </location>
</feature>
<sequence length="416" mass="43375">MTYLRVSPRSLSILAALTLLTACPGADGDDDAADETSDTEDTGEAQVCIDPGTVLLPNAKPAKVPLPNSSTFTCTNGWGTDAPQKDPKWTIQLGEVDDDFFFAGVGLEAHPDGGVVLAAAGSLARYDAQGEELWALDQVASPQTQPYLAVDEAGTIVFATYTWQNDDIEVVRYDADGGELGPVAIPWNSSYPNLWAVRTFGQDIVLGGFDEDMGGSYEQLLMRINPAGEVVLRKSTNLAGGQILAVNASGTAMFGSFPGFLVSLDNGAVVGSLTPSVGGPTMVVGGGDDFYMTGGANGDLSVGRYSSGGTERWLQTYDRATVNDQGRAIAVAGGEVVVVGSTNLLDGSDAYWFGTQPIVLATDADGNALWSDRISAHGDASAVAIGTAGEVYVAGSAEEDGPPNQEPPLIQWLRSY</sequence>
<dbReference type="PROSITE" id="PS51257">
    <property type="entry name" value="PROKAR_LIPOPROTEIN"/>
    <property type="match status" value="1"/>
</dbReference>
<protein>
    <recommendedName>
        <fullName evidence="4">Beta-propeller repeat protein</fullName>
    </recommendedName>
</protein>